<reference evidence="2" key="1">
    <citation type="submission" date="2017-03" db="EMBL/GenBank/DDBJ databases">
        <authorList>
            <person name="Sharma R."/>
            <person name="Thines M."/>
        </authorList>
    </citation>
    <scope>NUCLEOTIDE SEQUENCE [LARGE SCALE GENOMIC DNA]</scope>
</reference>
<dbReference type="AlphaFoldDB" id="A0A1W5DBQ9"/>
<evidence type="ECO:0008006" key="3">
    <source>
        <dbReference type="Google" id="ProtNLM"/>
    </source>
</evidence>
<name>A0A1W5DBQ9_9LECA</name>
<sequence length="205" mass="22911">MPTQATNNGPDFSLCGPFNGRNGQTAARWLKKLEWELKRCSSTQGTITPAEYLQAVELLLVDDAAVWAETTPGIAELLEDLDPTEDTLAQFKALFLQKYPTKTLDTPAIHFDSKIADLRQLADEPLIAYYKRMITLLSRVGGRDRPSMTATRLPALSPLEAAMLNTVMRAFTRGIRDPDVRREALRGLVSVERLLIRVYTMAEDS</sequence>
<keyword evidence="2" id="KW-1185">Reference proteome</keyword>
<dbReference type="EMBL" id="FWEW01003709">
    <property type="protein sequence ID" value="SLM40420.1"/>
    <property type="molecule type" value="Genomic_DNA"/>
</dbReference>
<accession>A0A1W5DBQ9</accession>
<evidence type="ECO:0000313" key="1">
    <source>
        <dbReference type="EMBL" id="SLM40420.1"/>
    </source>
</evidence>
<evidence type="ECO:0000313" key="2">
    <source>
        <dbReference type="Proteomes" id="UP000192927"/>
    </source>
</evidence>
<organism evidence="1 2">
    <name type="scientific">Lasallia pustulata</name>
    <dbReference type="NCBI Taxonomy" id="136370"/>
    <lineage>
        <taxon>Eukaryota</taxon>
        <taxon>Fungi</taxon>
        <taxon>Dikarya</taxon>
        <taxon>Ascomycota</taxon>
        <taxon>Pezizomycotina</taxon>
        <taxon>Lecanoromycetes</taxon>
        <taxon>OSLEUM clade</taxon>
        <taxon>Umbilicariomycetidae</taxon>
        <taxon>Umbilicariales</taxon>
        <taxon>Umbilicariaceae</taxon>
        <taxon>Lasallia</taxon>
    </lineage>
</organism>
<dbReference type="Proteomes" id="UP000192927">
    <property type="component" value="Unassembled WGS sequence"/>
</dbReference>
<protein>
    <recommendedName>
        <fullName evidence="3">Retrotransposon gag domain-containing protein</fullName>
    </recommendedName>
</protein>
<proteinExistence type="predicted"/>